<keyword evidence="4" id="KW-0378">Hydrolase</keyword>
<comment type="similarity">
    <text evidence="1 5">Belongs to the acylphosphatase family.</text>
</comment>
<evidence type="ECO:0000256" key="4">
    <source>
        <dbReference type="PROSITE-ProRule" id="PRU00520"/>
    </source>
</evidence>
<evidence type="ECO:0000256" key="1">
    <source>
        <dbReference type="ARBA" id="ARBA00005614"/>
    </source>
</evidence>
<dbReference type="SUPFAM" id="SSF54975">
    <property type="entry name" value="Acylphosphatase/BLUF domain-like"/>
    <property type="match status" value="1"/>
</dbReference>
<dbReference type="GO" id="GO:0003998">
    <property type="term" value="F:acylphosphatase activity"/>
    <property type="evidence" value="ECO:0007669"/>
    <property type="project" value="UniProtKB-EC"/>
</dbReference>
<name>A0A1J4U083_9BACT</name>
<reference evidence="7 8" key="1">
    <citation type="journal article" date="2016" name="Environ. Microbiol.">
        <title>Genomic resolution of a cold subsurface aquifer community provides metabolic insights for novel microbes adapted to high CO concentrations.</title>
        <authorList>
            <person name="Probst A.J."/>
            <person name="Castelle C.J."/>
            <person name="Singh A."/>
            <person name="Brown C.T."/>
            <person name="Anantharaman K."/>
            <person name="Sharon I."/>
            <person name="Hug L.A."/>
            <person name="Burstein D."/>
            <person name="Emerson J.B."/>
            <person name="Thomas B.C."/>
            <person name="Banfield J.F."/>
        </authorList>
    </citation>
    <scope>NUCLEOTIDE SEQUENCE [LARGE SCALE GENOMIC DNA]</scope>
    <source>
        <strain evidence="7">CG1_02_38_13</strain>
    </source>
</reference>
<dbReference type="PROSITE" id="PS51160">
    <property type="entry name" value="ACYLPHOSPHATASE_3"/>
    <property type="match status" value="1"/>
</dbReference>
<evidence type="ECO:0000256" key="2">
    <source>
        <dbReference type="ARBA" id="ARBA00012150"/>
    </source>
</evidence>
<gene>
    <name evidence="7" type="ORF">AUJ29_00875</name>
</gene>
<accession>A0A1J4U083</accession>
<dbReference type="Pfam" id="PF00708">
    <property type="entry name" value="Acylphosphatase"/>
    <property type="match status" value="1"/>
</dbReference>
<dbReference type="InterPro" id="IPR036046">
    <property type="entry name" value="Acylphosphatase-like_dom_sf"/>
</dbReference>
<proteinExistence type="inferred from homology"/>
<feature type="active site" evidence="4">
    <location>
        <position position="37"/>
    </location>
</feature>
<evidence type="ECO:0000259" key="6">
    <source>
        <dbReference type="PROSITE" id="PS51160"/>
    </source>
</evidence>
<organism evidence="7 8">
    <name type="scientific">Candidatus Kuenenbacteria bacterium CG1_02_38_13</name>
    <dbReference type="NCBI Taxonomy" id="1805235"/>
    <lineage>
        <taxon>Bacteria</taxon>
        <taxon>Candidatus Kueneniibacteriota</taxon>
    </lineage>
</organism>
<dbReference type="EC" id="3.6.1.7" evidence="2 4"/>
<evidence type="ECO:0000313" key="8">
    <source>
        <dbReference type="Proteomes" id="UP000182465"/>
    </source>
</evidence>
<dbReference type="InterPro" id="IPR001792">
    <property type="entry name" value="Acylphosphatase-like_dom"/>
</dbReference>
<evidence type="ECO:0000313" key="7">
    <source>
        <dbReference type="EMBL" id="OIO17762.1"/>
    </source>
</evidence>
<dbReference type="Gene3D" id="3.30.70.100">
    <property type="match status" value="1"/>
</dbReference>
<dbReference type="AlphaFoldDB" id="A0A1J4U083"/>
<dbReference type="EMBL" id="MNVB01000022">
    <property type="protein sequence ID" value="OIO17762.1"/>
    <property type="molecule type" value="Genomic_DNA"/>
</dbReference>
<protein>
    <recommendedName>
        <fullName evidence="2 4">acylphosphatase</fullName>
        <ecNumber evidence="2 4">3.6.1.7</ecNumber>
    </recommendedName>
</protein>
<comment type="catalytic activity">
    <reaction evidence="3 4">
        <text>an acyl phosphate + H2O = a carboxylate + phosphate + H(+)</text>
        <dbReference type="Rhea" id="RHEA:14965"/>
        <dbReference type="ChEBI" id="CHEBI:15377"/>
        <dbReference type="ChEBI" id="CHEBI:15378"/>
        <dbReference type="ChEBI" id="CHEBI:29067"/>
        <dbReference type="ChEBI" id="CHEBI:43474"/>
        <dbReference type="ChEBI" id="CHEBI:59918"/>
        <dbReference type="EC" id="3.6.1.7"/>
    </reaction>
</comment>
<dbReference type="InterPro" id="IPR020456">
    <property type="entry name" value="Acylphosphatase"/>
</dbReference>
<comment type="caution">
    <text evidence="7">The sequence shown here is derived from an EMBL/GenBank/DDBJ whole genome shotgun (WGS) entry which is preliminary data.</text>
</comment>
<sequence>MLVQAHLYIKGDVIGVGFRAWTKIQAKFIGVAGWVRNSHDKSERFGPNGGVEAKIQGEENMVRQMIVTIEKGPPVAHVEGVDVVFEEPKEIFSGFEIKK</sequence>
<feature type="active site" evidence="4">
    <location>
        <position position="19"/>
    </location>
</feature>
<feature type="domain" description="Acylphosphatase-like" evidence="6">
    <location>
        <begin position="4"/>
        <end position="99"/>
    </location>
</feature>
<evidence type="ECO:0000256" key="3">
    <source>
        <dbReference type="ARBA" id="ARBA00047645"/>
    </source>
</evidence>
<evidence type="ECO:0000256" key="5">
    <source>
        <dbReference type="RuleBase" id="RU004168"/>
    </source>
</evidence>
<dbReference type="PANTHER" id="PTHR47268">
    <property type="entry name" value="ACYLPHOSPHATASE"/>
    <property type="match status" value="1"/>
</dbReference>
<dbReference type="Proteomes" id="UP000182465">
    <property type="component" value="Unassembled WGS sequence"/>
</dbReference>
<dbReference type="PANTHER" id="PTHR47268:SF4">
    <property type="entry name" value="ACYLPHOSPHATASE"/>
    <property type="match status" value="1"/>
</dbReference>